<proteinExistence type="predicted"/>
<accession>A0A5J4P6N8</accession>
<feature type="non-terminal residue" evidence="1">
    <location>
        <position position="1"/>
    </location>
</feature>
<name>A0A5J4P6N8_9ZZZZ</name>
<reference evidence="1" key="1">
    <citation type="submission" date="2019-03" db="EMBL/GenBank/DDBJ databases">
        <title>Single cell metagenomics reveals metabolic interactions within the superorganism composed of flagellate Streblomastix strix and complex community of Bacteroidetes bacteria on its surface.</title>
        <authorList>
            <person name="Treitli S.C."/>
            <person name="Kolisko M."/>
            <person name="Husnik F."/>
            <person name="Keeling P."/>
            <person name="Hampl V."/>
        </authorList>
    </citation>
    <scope>NUCLEOTIDE SEQUENCE</scope>
    <source>
        <strain evidence="1">STM</strain>
    </source>
</reference>
<comment type="caution">
    <text evidence="1">The sequence shown here is derived from an EMBL/GenBank/DDBJ whole genome shotgun (WGS) entry which is preliminary data.</text>
</comment>
<organism evidence="1">
    <name type="scientific">termite gut metagenome</name>
    <dbReference type="NCBI Taxonomy" id="433724"/>
    <lineage>
        <taxon>unclassified sequences</taxon>
        <taxon>metagenomes</taxon>
        <taxon>organismal metagenomes</taxon>
    </lineage>
</organism>
<dbReference type="EMBL" id="SNRY01011023">
    <property type="protein sequence ID" value="KAA6305046.1"/>
    <property type="molecule type" value="Genomic_DNA"/>
</dbReference>
<evidence type="ECO:0000313" key="1">
    <source>
        <dbReference type="EMBL" id="KAA6305046.1"/>
    </source>
</evidence>
<protein>
    <submittedName>
        <fullName evidence="1">Uncharacterized protein</fullName>
    </submittedName>
</protein>
<sequence length="117" mass="13442">DNFTGIKITGVLEHFDELVFKQFLAALGKQKITLSLKQQDEWAEYFNEYQSVCSNFIRQIDASVDVCTIFINKIIPNNNVIEVYKMDKLGNIASQALISQNQKKKQAQVHRFVSQQS</sequence>
<gene>
    <name evidence="1" type="ORF">EZS27_043304</name>
</gene>
<dbReference type="AlphaFoldDB" id="A0A5J4P6N8"/>